<protein>
    <submittedName>
        <fullName evidence="3">Uncharacterized protein</fullName>
    </submittedName>
</protein>
<keyword evidence="1" id="KW-0175">Coiled coil</keyword>
<feature type="compositionally biased region" description="Polar residues" evidence="2">
    <location>
        <begin position="41"/>
        <end position="55"/>
    </location>
</feature>
<dbReference type="SUPFAM" id="SSF53335">
    <property type="entry name" value="S-adenosyl-L-methionine-dependent methyltransferases"/>
    <property type="match status" value="1"/>
</dbReference>
<gene>
    <name evidence="3" type="ORF">HJC23_010267</name>
</gene>
<evidence type="ECO:0000313" key="3">
    <source>
        <dbReference type="EMBL" id="KAL3793695.1"/>
    </source>
</evidence>
<dbReference type="Proteomes" id="UP001516023">
    <property type="component" value="Unassembled WGS sequence"/>
</dbReference>
<feature type="non-terminal residue" evidence="3">
    <location>
        <position position="1"/>
    </location>
</feature>
<name>A0ABD3Q5Z7_9STRA</name>
<reference evidence="3 4" key="1">
    <citation type="journal article" date="2020" name="G3 (Bethesda)">
        <title>Improved Reference Genome for Cyclotella cryptica CCMP332, a Model for Cell Wall Morphogenesis, Salinity Adaptation, and Lipid Production in Diatoms (Bacillariophyta).</title>
        <authorList>
            <person name="Roberts W.R."/>
            <person name="Downey K.M."/>
            <person name="Ruck E.C."/>
            <person name="Traller J.C."/>
            <person name="Alverson A.J."/>
        </authorList>
    </citation>
    <scope>NUCLEOTIDE SEQUENCE [LARGE SCALE GENOMIC DNA]</scope>
    <source>
        <strain evidence="3 4">CCMP332</strain>
    </source>
</reference>
<evidence type="ECO:0000313" key="4">
    <source>
        <dbReference type="Proteomes" id="UP001516023"/>
    </source>
</evidence>
<accession>A0ABD3Q5Z7</accession>
<keyword evidence="4" id="KW-1185">Reference proteome</keyword>
<dbReference type="EMBL" id="JABMIG020000089">
    <property type="protein sequence ID" value="KAL3793695.1"/>
    <property type="molecule type" value="Genomic_DNA"/>
</dbReference>
<feature type="compositionally biased region" description="Low complexity" evidence="2">
    <location>
        <begin position="589"/>
        <end position="602"/>
    </location>
</feature>
<feature type="coiled-coil region" evidence="1">
    <location>
        <begin position="557"/>
        <end position="584"/>
    </location>
</feature>
<feature type="region of interest" description="Disordered" evidence="2">
    <location>
        <begin position="20"/>
        <end position="55"/>
    </location>
</feature>
<sequence>ERGKGGRGDLKRIEQIARIERNEKKRTNNTTTMAAPKNPYVNKSNLSTPSSTLDTNTAASRLATGYRKLRQLPTVITREELEGENLEEYIVCGLGAYCTNNAIPRNFDEYLNSTNEDDNHCCMTTTLLNYIGQHLNYIRVTVYPDHPDFKNLKKDEHPPWYTAFRADFTSACNKFQLLSTGDHLFEGHDTQPLYRDVGDGKYGVNPFGKCDLKRIMTKIFKTATPSNKKHEKAAWIITTQEAIGRPGECKFQDFNDWSYDYLLNVVDTLWKESKTLKKYTMPRFTDEFFGLDWYCVLGAYFMCDDGLFRSPEDISNGKMNAVFPSLHQVQDKAVAKKLTNAIRTNLPDDIPNHVRDRFSAKSLRKGGTTTVSMVGGHSTGTTVDNYIDPSNPVTSFPAANALHGVTTLTALPVLPEMNAVGRHNRPQWEALIDRVFAVNVPHFMPDGRHRVILEVCLASMIRHYESVLEKCGAQSLFVTKLTEAATEVRLRDDAHPVTSRCALASKRIKAMDPDGTRDKTLMAEMASDLKELKNARSDSMLELASQKAIIAKQTNDLEKQARIIAKQKHEIEKLNAEKNQWKMIKRLLPDSSPSSHLPVNSSTVTSKQRETSQPNANVDASSSTSSANEMTASLSYNNKAYVNAETTGNAGEFLGAVLEEMSSLGMLSLSNNKLITKSIPMRYSRNKQLLRNCIELAAFAGDPGDISLLVNATRNNADKVKIKTTAVKIATAAHNKMLEFENSSAEVNKSEKRPKQPLILALGTRIKEYKKRCWTAQGQNGKACDAKIIDLEELRSFEIAANPGTPDGNRSILLQNLRGRAKSGFFSHLFTLSINYEGSLTVSRQPPPGMTKISSTHPRPINRISTIIIALLFCAVLELLYLKDKDNAVKNEVESAVNAAQVQFQPQHNEMMRSNAVQSVAMPFEKRPEDAAISGPNAVQETCCIECTFPQNECCLFCSDVSSPREHDLLMASMEGLSHYIMENFHQEHSYLKTRAWAGNSHVGNRPAQATYYYDWMRSMQRVDNVKRVCEIGMNGGHSVIIFLAALSSGQRESGVHLTMFDLAQFAYSTTAVNYINALYPGMFTLHAGDSRLSVPEWTANVKDGLLCDLFSIDGDHSYEGALIDIKNAAKATRKGGRFILDDVNPGSPTREAFDAALNDGILEEPRCIENVHFRISYDNRFDETNARDLISSWCTAKVA</sequence>
<evidence type="ECO:0000256" key="2">
    <source>
        <dbReference type="SAM" id="MobiDB-lite"/>
    </source>
</evidence>
<dbReference type="Gene3D" id="3.40.50.150">
    <property type="entry name" value="Vaccinia Virus protein VP39"/>
    <property type="match status" value="1"/>
</dbReference>
<dbReference type="AlphaFoldDB" id="A0ABD3Q5Z7"/>
<evidence type="ECO:0000256" key="1">
    <source>
        <dbReference type="SAM" id="Coils"/>
    </source>
</evidence>
<proteinExistence type="predicted"/>
<feature type="compositionally biased region" description="Polar residues" evidence="2">
    <location>
        <begin position="603"/>
        <end position="625"/>
    </location>
</feature>
<feature type="region of interest" description="Disordered" evidence="2">
    <location>
        <begin position="588"/>
        <end position="625"/>
    </location>
</feature>
<dbReference type="Pfam" id="PF13578">
    <property type="entry name" value="Methyltransf_24"/>
    <property type="match status" value="1"/>
</dbReference>
<comment type="caution">
    <text evidence="3">The sequence shown here is derived from an EMBL/GenBank/DDBJ whole genome shotgun (WGS) entry which is preliminary data.</text>
</comment>
<dbReference type="InterPro" id="IPR029063">
    <property type="entry name" value="SAM-dependent_MTases_sf"/>
</dbReference>
<organism evidence="3 4">
    <name type="scientific">Cyclotella cryptica</name>
    <dbReference type="NCBI Taxonomy" id="29204"/>
    <lineage>
        <taxon>Eukaryota</taxon>
        <taxon>Sar</taxon>
        <taxon>Stramenopiles</taxon>
        <taxon>Ochrophyta</taxon>
        <taxon>Bacillariophyta</taxon>
        <taxon>Coscinodiscophyceae</taxon>
        <taxon>Thalassiosirophycidae</taxon>
        <taxon>Stephanodiscales</taxon>
        <taxon>Stephanodiscaceae</taxon>
        <taxon>Cyclotella</taxon>
    </lineage>
</organism>